<dbReference type="Gene3D" id="3.40.50.150">
    <property type="entry name" value="Vaccinia Virus protein VP39"/>
    <property type="match status" value="1"/>
</dbReference>
<dbReference type="EMBL" id="ML769557">
    <property type="protein sequence ID" value="KAE9394088.1"/>
    <property type="molecule type" value="Genomic_DNA"/>
</dbReference>
<organism evidence="5 6">
    <name type="scientific">Gymnopus androsaceus JB14</name>
    <dbReference type="NCBI Taxonomy" id="1447944"/>
    <lineage>
        <taxon>Eukaryota</taxon>
        <taxon>Fungi</taxon>
        <taxon>Dikarya</taxon>
        <taxon>Basidiomycota</taxon>
        <taxon>Agaricomycotina</taxon>
        <taxon>Agaricomycetes</taxon>
        <taxon>Agaricomycetidae</taxon>
        <taxon>Agaricales</taxon>
        <taxon>Marasmiineae</taxon>
        <taxon>Omphalotaceae</taxon>
        <taxon>Gymnopus</taxon>
    </lineage>
</organism>
<evidence type="ECO:0000313" key="5">
    <source>
        <dbReference type="EMBL" id="KAE9394088.1"/>
    </source>
</evidence>
<evidence type="ECO:0000313" key="6">
    <source>
        <dbReference type="Proteomes" id="UP000799118"/>
    </source>
</evidence>
<evidence type="ECO:0000256" key="1">
    <source>
        <dbReference type="ARBA" id="ARBA00022603"/>
    </source>
</evidence>
<keyword evidence="6" id="KW-1185">Reference proteome</keyword>
<reference evidence="5" key="1">
    <citation type="journal article" date="2019" name="Environ. Microbiol.">
        <title>Fungal ecological strategies reflected in gene transcription - a case study of two litter decomposers.</title>
        <authorList>
            <person name="Barbi F."/>
            <person name="Kohler A."/>
            <person name="Barry K."/>
            <person name="Baskaran P."/>
            <person name="Daum C."/>
            <person name="Fauchery L."/>
            <person name="Ihrmark K."/>
            <person name="Kuo A."/>
            <person name="LaButti K."/>
            <person name="Lipzen A."/>
            <person name="Morin E."/>
            <person name="Grigoriev I.V."/>
            <person name="Henrissat B."/>
            <person name="Lindahl B."/>
            <person name="Martin F."/>
        </authorList>
    </citation>
    <scope>NUCLEOTIDE SEQUENCE</scope>
    <source>
        <strain evidence="5">JB14</strain>
    </source>
</reference>
<dbReference type="InterPro" id="IPR050362">
    <property type="entry name" value="Cation-dep_OMT"/>
</dbReference>
<dbReference type="GO" id="GO:0008757">
    <property type="term" value="F:S-adenosylmethionine-dependent methyltransferase activity"/>
    <property type="evidence" value="ECO:0007669"/>
    <property type="project" value="TreeGrafter"/>
</dbReference>
<gene>
    <name evidence="5" type="ORF">BT96DRAFT_998811</name>
</gene>
<dbReference type="AlphaFoldDB" id="A0A6A4H8U9"/>
<dbReference type="PANTHER" id="PTHR10509:SF14">
    <property type="entry name" value="CAFFEOYL-COA O-METHYLTRANSFERASE 3-RELATED"/>
    <property type="match status" value="1"/>
</dbReference>
<evidence type="ECO:0000256" key="4">
    <source>
        <dbReference type="ARBA" id="ARBA00023453"/>
    </source>
</evidence>
<evidence type="ECO:0000256" key="3">
    <source>
        <dbReference type="ARBA" id="ARBA00022691"/>
    </source>
</evidence>
<keyword evidence="1" id="KW-0489">Methyltransferase</keyword>
<dbReference type="PANTHER" id="PTHR10509">
    <property type="entry name" value="O-METHYLTRANSFERASE-RELATED"/>
    <property type="match status" value="1"/>
</dbReference>
<dbReference type="InterPro" id="IPR029063">
    <property type="entry name" value="SAM-dependent_MTases_sf"/>
</dbReference>
<proteinExistence type="inferred from homology"/>
<name>A0A6A4H8U9_9AGAR</name>
<accession>A0A6A4H8U9</accession>
<dbReference type="OrthoDB" id="10251242at2759"/>
<dbReference type="GO" id="GO:0032259">
    <property type="term" value="P:methylation"/>
    <property type="evidence" value="ECO:0007669"/>
    <property type="project" value="UniProtKB-KW"/>
</dbReference>
<dbReference type="Proteomes" id="UP000799118">
    <property type="component" value="Unassembled WGS sequence"/>
</dbReference>
<keyword evidence="3" id="KW-0949">S-adenosyl-L-methionine</keyword>
<evidence type="ECO:0000256" key="2">
    <source>
        <dbReference type="ARBA" id="ARBA00022679"/>
    </source>
</evidence>
<dbReference type="InterPro" id="IPR002935">
    <property type="entry name" value="SAM_O-MeTrfase"/>
</dbReference>
<comment type="similarity">
    <text evidence="4">Belongs to the class I-like SAM-binding methyltransferase superfamily. Cation-dependent O-methyltransferase family.</text>
</comment>
<keyword evidence="2" id="KW-0808">Transferase</keyword>
<evidence type="ECO:0008006" key="7">
    <source>
        <dbReference type="Google" id="ProtNLM"/>
    </source>
</evidence>
<protein>
    <recommendedName>
        <fullName evidence="7">S-adenosyl-L-methionine-dependent methyltransferase</fullName>
    </recommendedName>
</protein>
<sequence>MNVYNTATSVVDWSEKYHNSFLITDDVLDFAGKLLNLVAQSIGAKRILEILQHLDGRALPHDGTLITLEIDPLHAKVAKKTLRKLDSRTSAKSRLVLPPNLTNLHPDVPFDLIFIDADKKSYPKYFAEAKRLVKKGGVIQVSDMSVNDVNSVGAREMLAALKEDKEIEATTIATVSERAFDGFMYAIRKYCL</sequence>
<dbReference type="Pfam" id="PF01596">
    <property type="entry name" value="Methyltransf_3"/>
    <property type="match status" value="1"/>
</dbReference>
<dbReference type="GO" id="GO:0008171">
    <property type="term" value="F:O-methyltransferase activity"/>
    <property type="evidence" value="ECO:0007669"/>
    <property type="project" value="InterPro"/>
</dbReference>
<dbReference type="SUPFAM" id="SSF53335">
    <property type="entry name" value="S-adenosyl-L-methionine-dependent methyltransferases"/>
    <property type="match status" value="1"/>
</dbReference>